<dbReference type="GO" id="GO:0043565">
    <property type="term" value="F:sequence-specific DNA binding"/>
    <property type="evidence" value="ECO:0007669"/>
    <property type="project" value="TreeGrafter"/>
</dbReference>
<keyword evidence="3" id="KW-0238">DNA-binding</keyword>
<dbReference type="GO" id="GO:0006351">
    <property type="term" value="P:DNA-templated transcription"/>
    <property type="evidence" value="ECO:0007669"/>
    <property type="project" value="TreeGrafter"/>
</dbReference>
<dbReference type="GO" id="GO:0003700">
    <property type="term" value="F:DNA-binding transcription factor activity"/>
    <property type="evidence" value="ECO:0007669"/>
    <property type="project" value="InterPro"/>
</dbReference>
<dbReference type="InterPro" id="IPR036388">
    <property type="entry name" value="WH-like_DNA-bd_sf"/>
</dbReference>
<evidence type="ECO:0000259" key="5">
    <source>
        <dbReference type="PROSITE" id="PS50931"/>
    </source>
</evidence>
<accession>A0A0M7AMT5</accession>
<keyword evidence="4" id="KW-0804">Transcription</keyword>
<dbReference type="InterPro" id="IPR005119">
    <property type="entry name" value="LysR_subst-bd"/>
</dbReference>
<reference evidence="7" key="1">
    <citation type="submission" date="2015-07" db="EMBL/GenBank/DDBJ databases">
        <authorList>
            <person name="Rodrigo-Torres Lidia"/>
            <person name="Arahal R.David."/>
        </authorList>
    </citation>
    <scope>NUCLEOTIDE SEQUENCE [LARGE SCALE GENOMIC DNA]</scope>
    <source>
        <strain evidence="7">CECT 5096</strain>
    </source>
</reference>
<dbReference type="FunFam" id="1.10.10.10:FF:000001">
    <property type="entry name" value="LysR family transcriptional regulator"/>
    <property type="match status" value="1"/>
</dbReference>
<dbReference type="Gene3D" id="1.10.10.10">
    <property type="entry name" value="Winged helix-like DNA-binding domain superfamily/Winged helix DNA-binding domain"/>
    <property type="match status" value="1"/>
</dbReference>
<dbReference type="SUPFAM" id="SSF46785">
    <property type="entry name" value="Winged helix' DNA-binding domain"/>
    <property type="match status" value="1"/>
</dbReference>
<protein>
    <submittedName>
        <fullName evidence="6">D-malate degradation protein R</fullName>
    </submittedName>
</protein>
<dbReference type="PANTHER" id="PTHR30537">
    <property type="entry name" value="HTH-TYPE TRANSCRIPTIONAL REGULATOR"/>
    <property type="match status" value="1"/>
</dbReference>
<dbReference type="STRING" id="311410.LA5095_04190"/>
<evidence type="ECO:0000313" key="7">
    <source>
        <dbReference type="Proteomes" id="UP000049983"/>
    </source>
</evidence>
<evidence type="ECO:0000256" key="3">
    <source>
        <dbReference type="ARBA" id="ARBA00023125"/>
    </source>
</evidence>
<name>A0A0M7AMT5_9HYPH</name>
<feature type="domain" description="HTH lysR-type" evidence="5">
    <location>
        <begin position="48"/>
        <end position="105"/>
    </location>
</feature>
<dbReference type="InterPro" id="IPR058163">
    <property type="entry name" value="LysR-type_TF_proteobact-type"/>
</dbReference>
<dbReference type="AlphaFoldDB" id="A0A0M7AMT5"/>
<dbReference type="InterPro" id="IPR036390">
    <property type="entry name" value="WH_DNA-bd_sf"/>
</dbReference>
<organism evidence="6 7">
    <name type="scientific">Roseibium album</name>
    <dbReference type="NCBI Taxonomy" id="311410"/>
    <lineage>
        <taxon>Bacteria</taxon>
        <taxon>Pseudomonadati</taxon>
        <taxon>Pseudomonadota</taxon>
        <taxon>Alphaproteobacteria</taxon>
        <taxon>Hyphomicrobiales</taxon>
        <taxon>Stappiaceae</taxon>
        <taxon>Roseibium</taxon>
    </lineage>
</organism>
<evidence type="ECO:0000256" key="4">
    <source>
        <dbReference type="ARBA" id="ARBA00023163"/>
    </source>
</evidence>
<dbReference type="SUPFAM" id="SSF53850">
    <property type="entry name" value="Periplasmic binding protein-like II"/>
    <property type="match status" value="1"/>
</dbReference>
<dbReference type="Pfam" id="PF00126">
    <property type="entry name" value="HTH_1"/>
    <property type="match status" value="1"/>
</dbReference>
<evidence type="ECO:0000256" key="2">
    <source>
        <dbReference type="ARBA" id="ARBA00023015"/>
    </source>
</evidence>
<comment type="similarity">
    <text evidence="1">Belongs to the LysR transcriptional regulatory family.</text>
</comment>
<proteinExistence type="inferred from homology"/>
<dbReference type="EMBL" id="CXWC01000012">
    <property type="protein sequence ID" value="CTQ75736.1"/>
    <property type="molecule type" value="Genomic_DNA"/>
</dbReference>
<evidence type="ECO:0000256" key="1">
    <source>
        <dbReference type="ARBA" id="ARBA00009437"/>
    </source>
</evidence>
<keyword evidence="2" id="KW-0805">Transcription regulation</keyword>
<dbReference type="PROSITE" id="PS50931">
    <property type="entry name" value="HTH_LYSR"/>
    <property type="match status" value="1"/>
</dbReference>
<dbReference type="Proteomes" id="UP000049983">
    <property type="component" value="Unassembled WGS sequence"/>
</dbReference>
<dbReference type="Gene3D" id="3.40.190.290">
    <property type="match status" value="1"/>
</dbReference>
<dbReference type="Pfam" id="PF03466">
    <property type="entry name" value="LysR_substrate"/>
    <property type="match status" value="1"/>
</dbReference>
<gene>
    <name evidence="6" type="primary">dmlR_16</name>
    <name evidence="6" type="ORF">LA5096_04513</name>
</gene>
<dbReference type="InterPro" id="IPR000847">
    <property type="entry name" value="LysR_HTH_N"/>
</dbReference>
<dbReference type="PANTHER" id="PTHR30537:SF3">
    <property type="entry name" value="TRANSCRIPTIONAL REGULATORY PROTEIN"/>
    <property type="match status" value="1"/>
</dbReference>
<evidence type="ECO:0000313" key="6">
    <source>
        <dbReference type="EMBL" id="CTQ75736.1"/>
    </source>
</evidence>
<keyword evidence="7" id="KW-1185">Reference proteome</keyword>
<sequence length="341" mass="37388">MSSICHNLANTPGIVIPEKCGIRDVVLLTVPRNQQLFDQGRDKVMKLMNWDDIRIFLTIARTGQILAAAKRLALNHATVARRLTSLEESLGARLFDRSTSGCVLTEAGSRFLDRAERMEAEAVAAEADLGGDTPEIAGTVRIGAPDGFGVAYLAPRLGKLTERHPGLTVQLVPIARSFSLSRREADIAVTIDRPETGRLVAGKLVDYALGLYASRTYLETRGTPASSSDLSAHDLIGYVEDLLYSPQLNYGTEFSKDWTARFEIASALGQTEAVRGGAGIGILHDFIAREDKALVAVLPELKLRRSYWMVTHESSRPLRHVAAVQDFLRDQVARDKTIFSD</sequence>